<organism evidence="1 2">
    <name type="scientific">Methanolobus profundi</name>
    <dbReference type="NCBI Taxonomy" id="487685"/>
    <lineage>
        <taxon>Archaea</taxon>
        <taxon>Methanobacteriati</taxon>
        <taxon>Methanobacteriota</taxon>
        <taxon>Stenosarchaea group</taxon>
        <taxon>Methanomicrobia</taxon>
        <taxon>Methanosarcinales</taxon>
        <taxon>Methanosarcinaceae</taxon>
        <taxon>Methanolobus</taxon>
    </lineage>
</organism>
<dbReference type="InterPro" id="IPR036493">
    <property type="entry name" value="YunC_sf"/>
</dbReference>
<dbReference type="Proteomes" id="UP000198535">
    <property type="component" value="Unassembled WGS sequence"/>
</dbReference>
<dbReference type="EMBL" id="FOUJ01000002">
    <property type="protein sequence ID" value="SFM48443.1"/>
    <property type="molecule type" value="Genomic_DNA"/>
</dbReference>
<keyword evidence="2" id="KW-1185">Reference proteome</keyword>
<dbReference type="InterPro" id="IPR014931">
    <property type="entry name" value="DUF1805"/>
</dbReference>
<accession>A0A1I4R977</accession>
<protein>
    <submittedName>
        <fullName evidence="1">Uncharacterized protein YunC, DUF1805 family</fullName>
    </submittedName>
</protein>
<dbReference type="STRING" id="487685.SAMN04488696_1422"/>
<evidence type="ECO:0000313" key="1">
    <source>
        <dbReference type="EMBL" id="SFM48443.1"/>
    </source>
</evidence>
<dbReference type="AlphaFoldDB" id="A0A1I4R977"/>
<dbReference type="RefSeq" id="WP_091935274.1">
    <property type="nucleotide sequence ID" value="NZ_FOUJ01000002.1"/>
</dbReference>
<dbReference type="SUPFAM" id="SSF102891">
    <property type="entry name" value="Hypothetical protein Ta1206"/>
    <property type="match status" value="1"/>
</dbReference>
<dbReference type="Gene3D" id="3.30.1980.10">
    <property type="entry name" value="Hypothetical protein YunC"/>
    <property type="match status" value="1"/>
</dbReference>
<dbReference type="OrthoDB" id="120833at2157"/>
<dbReference type="Pfam" id="PF08827">
    <property type="entry name" value="DUF1805"/>
    <property type="match status" value="1"/>
</dbReference>
<proteinExistence type="predicted"/>
<gene>
    <name evidence="1" type="ORF">SAMN04488696_1422</name>
</gene>
<name>A0A1I4R977_9EURY</name>
<evidence type="ECO:0000313" key="2">
    <source>
        <dbReference type="Proteomes" id="UP000198535"/>
    </source>
</evidence>
<sequence>MQIEKIELENGSAMGLSFQMQKAPLLVIRADKGFVMCGYLDLDTAGVLGDVAVKVKGVNTFDDVLKAQVVGATPEAIDLGIKVGMTGKEALELMF</sequence>
<reference evidence="2" key="1">
    <citation type="submission" date="2016-10" db="EMBL/GenBank/DDBJ databases">
        <authorList>
            <person name="Varghese N."/>
            <person name="Submissions S."/>
        </authorList>
    </citation>
    <scope>NUCLEOTIDE SEQUENCE [LARGE SCALE GENOMIC DNA]</scope>
    <source>
        <strain evidence="2">Mob M</strain>
    </source>
</reference>